<proteinExistence type="predicted"/>
<dbReference type="GO" id="GO:0038023">
    <property type="term" value="F:signaling receptor activity"/>
    <property type="evidence" value="ECO:0007669"/>
    <property type="project" value="InterPro"/>
</dbReference>
<name>A0AAN7XBN3_ELEMC</name>
<dbReference type="GO" id="GO:0033209">
    <property type="term" value="P:tumor necrosis factor-mediated signaling pathway"/>
    <property type="evidence" value="ECO:0007669"/>
    <property type="project" value="InterPro"/>
</dbReference>
<dbReference type="GO" id="GO:0031296">
    <property type="term" value="P:B cell costimulation"/>
    <property type="evidence" value="ECO:0007669"/>
    <property type="project" value="TreeGrafter"/>
</dbReference>
<dbReference type="GO" id="GO:0031295">
    <property type="term" value="P:T cell costimulation"/>
    <property type="evidence" value="ECO:0007669"/>
    <property type="project" value="TreeGrafter"/>
</dbReference>
<keyword evidence="2" id="KW-0812">Transmembrane</keyword>
<dbReference type="PANTHER" id="PTHR20437">
    <property type="entry name" value="TUMOR NECROSIS FACTOR RECEPTOR SUBFAMILY MEMBER 13/17"/>
    <property type="match status" value="1"/>
</dbReference>
<comment type="caution">
    <text evidence="3">The sequence shown here is derived from an EMBL/GenBank/DDBJ whole genome shotgun (WGS) entry which is preliminary data.</text>
</comment>
<feature type="region of interest" description="Disordered" evidence="1">
    <location>
        <begin position="93"/>
        <end position="112"/>
    </location>
</feature>
<evidence type="ECO:0000313" key="4">
    <source>
        <dbReference type="Proteomes" id="UP001346869"/>
    </source>
</evidence>
<dbReference type="GO" id="GO:0042102">
    <property type="term" value="P:positive regulation of T cell proliferation"/>
    <property type="evidence" value="ECO:0007669"/>
    <property type="project" value="TreeGrafter"/>
</dbReference>
<sequence>MGKNDCPAGSKWDSLISMCVHCMTKPTTEPSLAVVVQLRAKVPSAQAPTARAPSVMLLSPALWIVVVLATVGSLLAVILWFIIYRRQTRHSSDSEVAEPEQRLQKTDPTAEIHPPPSEMFQRAAWVPSPCHHQHLGAQIASEEGFTARRDPTEHAWTEGPTLWEHRIPLPATELGGTALVTTKTV</sequence>
<reference evidence="3 4" key="1">
    <citation type="journal article" date="2023" name="Genes (Basel)">
        <title>Chromosome-Level Genome Assembly and Circadian Gene Repertoire of the Patagonia Blennie Eleginops maclovinus-The Closest Ancestral Proxy of Antarctic Cryonotothenioids.</title>
        <authorList>
            <person name="Cheng C.C."/>
            <person name="Rivera-Colon A.G."/>
            <person name="Minhas B.F."/>
            <person name="Wilson L."/>
            <person name="Rayamajhi N."/>
            <person name="Vargas-Chacoff L."/>
            <person name="Catchen J.M."/>
        </authorList>
    </citation>
    <scope>NUCLEOTIDE SEQUENCE [LARGE SCALE GENOMIC DNA]</scope>
    <source>
        <strain evidence="3">JMC-PN-2008</strain>
    </source>
</reference>
<feature type="transmembrane region" description="Helical" evidence="2">
    <location>
        <begin position="61"/>
        <end position="83"/>
    </location>
</feature>
<dbReference type="InterPro" id="IPR043521">
    <property type="entry name" value="TNFR_13C/17"/>
</dbReference>
<evidence type="ECO:0000256" key="2">
    <source>
        <dbReference type="SAM" id="Phobius"/>
    </source>
</evidence>
<dbReference type="AlphaFoldDB" id="A0AAN7XBN3"/>
<keyword evidence="4" id="KW-1185">Reference proteome</keyword>
<feature type="compositionally biased region" description="Basic and acidic residues" evidence="1">
    <location>
        <begin position="99"/>
        <end position="110"/>
    </location>
</feature>
<evidence type="ECO:0000256" key="1">
    <source>
        <dbReference type="SAM" id="MobiDB-lite"/>
    </source>
</evidence>
<keyword evidence="2" id="KW-0472">Membrane</keyword>
<gene>
    <name evidence="3" type="ORF">PBY51_008228</name>
</gene>
<evidence type="ECO:0000313" key="3">
    <source>
        <dbReference type="EMBL" id="KAK5856645.1"/>
    </source>
</evidence>
<dbReference type="Proteomes" id="UP001346869">
    <property type="component" value="Unassembled WGS sequence"/>
</dbReference>
<protein>
    <recommendedName>
        <fullName evidence="5">Tumor necrosis factor receptor superfamily member 13C</fullName>
    </recommendedName>
</protein>
<dbReference type="GO" id="GO:0030890">
    <property type="term" value="P:positive regulation of B cell proliferation"/>
    <property type="evidence" value="ECO:0007669"/>
    <property type="project" value="TreeGrafter"/>
</dbReference>
<dbReference type="GO" id="GO:0009897">
    <property type="term" value="C:external side of plasma membrane"/>
    <property type="evidence" value="ECO:0007669"/>
    <property type="project" value="TreeGrafter"/>
</dbReference>
<dbReference type="PANTHER" id="PTHR20437:SF2">
    <property type="entry name" value="TUMOR NECROSIS FACTOR RECEPTOR SUPERFAMILY MEMBER 13C"/>
    <property type="match status" value="1"/>
</dbReference>
<keyword evidence="2" id="KW-1133">Transmembrane helix</keyword>
<evidence type="ECO:0008006" key="5">
    <source>
        <dbReference type="Google" id="ProtNLM"/>
    </source>
</evidence>
<dbReference type="EMBL" id="JAUZQC010000017">
    <property type="protein sequence ID" value="KAK5856645.1"/>
    <property type="molecule type" value="Genomic_DNA"/>
</dbReference>
<reference evidence="3 4" key="2">
    <citation type="journal article" date="2023" name="Mol. Biol. Evol.">
        <title>Genomics of Secondarily Temperate Adaptation in the Only Non-Antarctic Icefish.</title>
        <authorList>
            <person name="Rivera-Colon A.G."/>
            <person name="Rayamajhi N."/>
            <person name="Minhas B.F."/>
            <person name="Madrigal G."/>
            <person name="Bilyk K.T."/>
            <person name="Yoon V."/>
            <person name="Hune M."/>
            <person name="Gregory S."/>
            <person name="Cheng C.H.C."/>
            <person name="Catchen J.M."/>
        </authorList>
    </citation>
    <scope>NUCLEOTIDE SEQUENCE [LARGE SCALE GENOMIC DNA]</scope>
    <source>
        <strain evidence="3">JMC-PN-2008</strain>
    </source>
</reference>
<organism evidence="3 4">
    <name type="scientific">Eleginops maclovinus</name>
    <name type="common">Patagonian blennie</name>
    <name type="synonym">Eleginus maclovinus</name>
    <dbReference type="NCBI Taxonomy" id="56733"/>
    <lineage>
        <taxon>Eukaryota</taxon>
        <taxon>Metazoa</taxon>
        <taxon>Chordata</taxon>
        <taxon>Craniata</taxon>
        <taxon>Vertebrata</taxon>
        <taxon>Euteleostomi</taxon>
        <taxon>Actinopterygii</taxon>
        <taxon>Neopterygii</taxon>
        <taxon>Teleostei</taxon>
        <taxon>Neoteleostei</taxon>
        <taxon>Acanthomorphata</taxon>
        <taxon>Eupercaria</taxon>
        <taxon>Perciformes</taxon>
        <taxon>Notothenioidei</taxon>
        <taxon>Eleginopidae</taxon>
        <taxon>Eleginops</taxon>
    </lineage>
</organism>
<accession>A0AAN7XBN3</accession>